<dbReference type="Proteomes" id="UP000198983">
    <property type="component" value="Chromosome I"/>
</dbReference>
<dbReference type="Pfam" id="PF00005">
    <property type="entry name" value="ABC_tran"/>
    <property type="match status" value="1"/>
</dbReference>
<dbReference type="Gene3D" id="1.20.1560.10">
    <property type="entry name" value="ABC transporter type 1, transmembrane domain"/>
    <property type="match status" value="1"/>
</dbReference>
<feature type="transmembrane region" description="Helical" evidence="7">
    <location>
        <begin position="305"/>
        <end position="328"/>
    </location>
</feature>
<accession>A0A1H1PLF1</accession>
<dbReference type="SUPFAM" id="SSF52540">
    <property type="entry name" value="P-loop containing nucleoside triphosphate hydrolases"/>
    <property type="match status" value="1"/>
</dbReference>
<keyword evidence="6 7" id="KW-0472">Membrane</keyword>
<reference evidence="9 10" key="1">
    <citation type="submission" date="2016-10" db="EMBL/GenBank/DDBJ databases">
        <authorList>
            <person name="de Groot N.N."/>
        </authorList>
    </citation>
    <scope>NUCLEOTIDE SEQUENCE [LARGE SCALE GENOMIC DNA]</scope>
    <source>
        <strain evidence="9 10">DSM 22024</strain>
    </source>
</reference>
<evidence type="ECO:0000313" key="10">
    <source>
        <dbReference type="Proteomes" id="UP000198983"/>
    </source>
</evidence>
<dbReference type="PANTHER" id="PTHR24221:SF646">
    <property type="entry name" value="HAEMOLYSIN SECRETION ATP-BINDING PROTEIN"/>
    <property type="match status" value="1"/>
</dbReference>
<dbReference type="OrthoDB" id="9806127at2"/>
<dbReference type="InterPro" id="IPR003439">
    <property type="entry name" value="ABC_transporter-like_ATP-bd"/>
</dbReference>
<dbReference type="InterPro" id="IPR039421">
    <property type="entry name" value="Type_1_exporter"/>
</dbReference>
<keyword evidence="4 9" id="KW-0067">ATP-binding</keyword>
<comment type="subcellular location">
    <subcellularLocation>
        <location evidence="1">Cell membrane</location>
        <topology evidence="1">Multi-pass membrane protein</topology>
    </subcellularLocation>
</comment>
<evidence type="ECO:0000256" key="2">
    <source>
        <dbReference type="ARBA" id="ARBA00022692"/>
    </source>
</evidence>
<dbReference type="InterPro" id="IPR003593">
    <property type="entry name" value="AAA+_ATPase"/>
</dbReference>
<name>A0A1H1PLF1_9ACTN</name>
<dbReference type="InterPro" id="IPR036640">
    <property type="entry name" value="ABC1_TM_sf"/>
</dbReference>
<sequence length="654" mass="69884">MTATSCVRGFVIPLCLSVVAVTVLGVFALIGYAYQVARRNTLLTLGLAVSSSVLGVLLTYLVGQVVGAVPDVVADRSAAMSLAGFGFLLAAMLVVFVAQSTLPALTQVTQWNLSNRVARDIGVRVIDPLLAPRRIHHLEDPQVQDEQERAKGKEGYQVSNGLHTLPGLVSSRLTLLGSAVLVGRTFSWPVAVVLAAVTFLMEWDRRRVVEREIDSWWGLTEGQRRTWYLFDLGMKDAPKELRVFGLNRWLVERHLREWLDAMRPVWAARRKGTVAAAGAAVVHLAAHAVAVVLVARAALAGDLPLTQVATAVPAILAVGMSYNGFAAVQVRRAQTALRALRELPGFIAERHPEQTAGKVGGLGDGAPDVSVMPRECVRFEDVSFRYPGAAEDAEVLSGLDLEIRAGEALALVGVNGAGKSTLVKLLAGVYQPTSGRITVDGVDLRDLDLARWQRRIAAIVQDFLRFPLSATDNVVLGAVEHAGPPGSSPAVDPGDAVGRVAAEAGITDVVARLPSGWNTVLDKTYTGGVDLSGGEWQRVALARALFAVDAGAGVLVLDEPAAALDVRAEAELVERYLDLTSGLTSLIISHRFSVVRDAHRICVLEDGRIVESGTHEQLLATGGRYADMFTLQAERYAVADLAEVAEVAEVEGRA</sequence>
<feature type="transmembrane region" description="Helical" evidence="7">
    <location>
        <begin position="12"/>
        <end position="35"/>
    </location>
</feature>
<feature type="domain" description="ABC transporter" evidence="8">
    <location>
        <begin position="377"/>
        <end position="631"/>
    </location>
</feature>
<evidence type="ECO:0000256" key="6">
    <source>
        <dbReference type="ARBA" id="ARBA00023136"/>
    </source>
</evidence>
<evidence type="ECO:0000256" key="3">
    <source>
        <dbReference type="ARBA" id="ARBA00022741"/>
    </source>
</evidence>
<evidence type="ECO:0000256" key="7">
    <source>
        <dbReference type="SAM" id="Phobius"/>
    </source>
</evidence>
<feature type="transmembrane region" description="Helical" evidence="7">
    <location>
        <begin position="78"/>
        <end position="98"/>
    </location>
</feature>
<dbReference type="STRING" id="117157.SAMN04489717_1687"/>
<keyword evidence="5 7" id="KW-1133">Transmembrane helix</keyword>
<dbReference type="GO" id="GO:0005524">
    <property type="term" value="F:ATP binding"/>
    <property type="evidence" value="ECO:0007669"/>
    <property type="project" value="UniProtKB-KW"/>
</dbReference>
<dbReference type="EMBL" id="LT629732">
    <property type="protein sequence ID" value="SDS12068.1"/>
    <property type="molecule type" value="Genomic_DNA"/>
</dbReference>
<evidence type="ECO:0000256" key="5">
    <source>
        <dbReference type="ARBA" id="ARBA00022989"/>
    </source>
</evidence>
<evidence type="ECO:0000256" key="4">
    <source>
        <dbReference type="ARBA" id="ARBA00022840"/>
    </source>
</evidence>
<dbReference type="InterPro" id="IPR017871">
    <property type="entry name" value="ABC_transporter-like_CS"/>
</dbReference>
<dbReference type="Gene3D" id="3.40.50.300">
    <property type="entry name" value="P-loop containing nucleotide triphosphate hydrolases"/>
    <property type="match status" value="1"/>
</dbReference>
<evidence type="ECO:0000313" key="9">
    <source>
        <dbReference type="EMBL" id="SDS12068.1"/>
    </source>
</evidence>
<organism evidence="9 10">
    <name type="scientific">Actinopolymorpha singaporensis</name>
    <dbReference type="NCBI Taxonomy" id="117157"/>
    <lineage>
        <taxon>Bacteria</taxon>
        <taxon>Bacillati</taxon>
        <taxon>Actinomycetota</taxon>
        <taxon>Actinomycetes</taxon>
        <taxon>Propionibacteriales</taxon>
        <taxon>Actinopolymorphaceae</taxon>
        <taxon>Actinopolymorpha</taxon>
    </lineage>
</organism>
<evidence type="ECO:0000256" key="1">
    <source>
        <dbReference type="ARBA" id="ARBA00004651"/>
    </source>
</evidence>
<dbReference type="AlphaFoldDB" id="A0A1H1PLF1"/>
<evidence type="ECO:0000259" key="8">
    <source>
        <dbReference type="PROSITE" id="PS50893"/>
    </source>
</evidence>
<gene>
    <name evidence="9" type="ORF">SAMN04489717_1687</name>
</gene>
<keyword evidence="10" id="KW-1185">Reference proteome</keyword>
<feature type="transmembrane region" description="Helical" evidence="7">
    <location>
        <begin position="41"/>
        <end position="66"/>
    </location>
</feature>
<dbReference type="PROSITE" id="PS50893">
    <property type="entry name" value="ABC_TRANSPORTER_2"/>
    <property type="match status" value="1"/>
</dbReference>
<feature type="transmembrane region" description="Helical" evidence="7">
    <location>
        <begin position="272"/>
        <end position="299"/>
    </location>
</feature>
<keyword evidence="2 7" id="KW-0812">Transmembrane</keyword>
<dbReference type="SUPFAM" id="SSF90123">
    <property type="entry name" value="ABC transporter transmembrane region"/>
    <property type="match status" value="1"/>
</dbReference>
<dbReference type="SMART" id="SM00382">
    <property type="entry name" value="AAA"/>
    <property type="match status" value="1"/>
</dbReference>
<dbReference type="PANTHER" id="PTHR24221">
    <property type="entry name" value="ATP-BINDING CASSETTE SUB-FAMILY B"/>
    <property type="match status" value="1"/>
</dbReference>
<dbReference type="GO" id="GO:0005886">
    <property type="term" value="C:plasma membrane"/>
    <property type="evidence" value="ECO:0007669"/>
    <property type="project" value="UniProtKB-SubCell"/>
</dbReference>
<proteinExistence type="predicted"/>
<dbReference type="InterPro" id="IPR027417">
    <property type="entry name" value="P-loop_NTPase"/>
</dbReference>
<dbReference type="GO" id="GO:0034040">
    <property type="term" value="F:ATPase-coupled lipid transmembrane transporter activity"/>
    <property type="evidence" value="ECO:0007669"/>
    <property type="project" value="TreeGrafter"/>
</dbReference>
<protein>
    <submittedName>
        <fullName evidence="9">ATP-binding cassette, subfamily B</fullName>
    </submittedName>
</protein>
<dbReference type="PROSITE" id="PS00211">
    <property type="entry name" value="ABC_TRANSPORTER_1"/>
    <property type="match status" value="1"/>
</dbReference>
<keyword evidence="3" id="KW-0547">Nucleotide-binding</keyword>
<dbReference type="GO" id="GO:0016887">
    <property type="term" value="F:ATP hydrolysis activity"/>
    <property type="evidence" value="ECO:0007669"/>
    <property type="project" value="InterPro"/>
</dbReference>